<feature type="region of interest" description="Disordered" evidence="1">
    <location>
        <begin position="1"/>
        <end position="45"/>
    </location>
</feature>
<dbReference type="PANTHER" id="PTHR33099">
    <property type="entry name" value="FE2OG DIOXYGENASE DOMAIN-CONTAINING PROTEIN"/>
    <property type="match status" value="1"/>
</dbReference>
<evidence type="ECO:0000313" key="2">
    <source>
        <dbReference type="EMBL" id="RFU75574.1"/>
    </source>
</evidence>
<dbReference type="PANTHER" id="PTHR33099:SF7">
    <property type="entry name" value="MYND-TYPE DOMAIN-CONTAINING PROTEIN"/>
    <property type="match status" value="1"/>
</dbReference>
<comment type="caution">
    <text evidence="2">The sequence shown here is derived from an EMBL/GenBank/DDBJ whole genome shotgun (WGS) entry which is preliminary data.</text>
</comment>
<reference evidence="2 3" key="1">
    <citation type="journal article" date="2018" name="PLoS Pathog.">
        <title>Evolution of structural diversity of trichothecenes, a family of toxins produced by plant pathogenic and entomopathogenic fungi.</title>
        <authorList>
            <person name="Proctor R.H."/>
            <person name="McCormick S.P."/>
            <person name="Kim H.S."/>
            <person name="Cardoza R.E."/>
            <person name="Stanley A.M."/>
            <person name="Lindo L."/>
            <person name="Kelly A."/>
            <person name="Brown D.W."/>
            <person name="Lee T."/>
            <person name="Vaughan M.M."/>
            <person name="Alexander N.J."/>
            <person name="Busman M."/>
            <person name="Gutierrez S."/>
        </authorList>
    </citation>
    <scope>NUCLEOTIDE SEQUENCE [LARGE SCALE GENOMIC DNA]</scope>
    <source>
        <strain evidence="2 3">IBT 40837</strain>
    </source>
</reference>
<evidence type="ECO:0000313" key="3">
    <source>
        <dbReference type="Proteomes" id="UP000266272"/>
    </source>
</evidence>
<name>A0A395NI02_TRIAR</name>
<dbReference type="AlphaFoldDB" id="A0A395NI02"/>
<dbReference type="Proteomes" id="UP000266272">
    <property type="component" value="Unassembled WGS sequence"/>
</dbReference>
<sequence length="991" mass="112386">MSHQPSELMAAVLSPWHNDDDGDNDDEMEGDISDAESLTSDLSTDDYADNLDSDFSDAISNVNSLGHFTFLRTLPDPPPGGIYIEGVGDIDMPLEEEQARQIIAQLSDDEELGSSNDGVDMWEIGSTQFILDDTIWRIITQDLLKQVARHFGTAITIRAEPCSIILMNTGISYTEMTIVTESFAGKIGTLAIFLPSVHQGGEGVVKHQGKDKVVFTPNQTAQSFACWYSGFSSTPIESGYLWVLTYSLFIEDFLVEPSTSQLGVNSLKLKVPRLETRQIRHTLRRWINKDAQSRGQRAIYYPFRKQYDGNPGFYNHFIVKNDAVRIRLLQRMSYKLPFETFFARVKKKEETNDGHDQGSDTNADVDPNQHITALFDTEGYEITENHFLDGDDIGKCLLGSTDGNLAVVIIPRDSTISFFFGRDERGRAYSADGAPALFGSYARACLKQPPRPGSVIMFNQICMLMFDSTAEHKSLIKPALNIGHICDILRALLVVERYTDFNRLITNYEGRLPLSFFRGVREWLNSGLCDKEYKSIEIGLTKAVLAYSQPFHQHKAVDAVVGLFSEISIWRPHNTDGLHWARQVLKASIEADGPRLLTSKDGQSLARACLYFDDPFLILSQAKNKIDPESQPAAFLGFLNQLGIYGRYQYLPRARMTSFYLDAAKCLIASKAFLRMRVYSGSCYDNDYTSDEDNVMNDSQDTDSWHSDNNSDLYFERRCSAHREGHDESDGPSFRNLLKEKHIRWRDFRDFVSEIIALSSKEDNIFELFVSKLVDIAPKILCPEFESIWLPLLHTFAPNMASTITRRPKHYRSPLYRTFFSTILHAYLNAYVGQFPQRSSFARSGVGCSCPDCKGLNVFLGNRSLKVGRFTADQLRCRHLVERMSAAHIDVDSKIRTTGTGQTLVVTKTQSHVIHRRRLWKNRRQRAAKWMAVFGREQLAVLLGPEWMTFYSMAHLGGDGLSHKEMMEFLEIPDERYAYIDDSESDGMHDH</sequence>
<gene>
    <name evidence="2" type="ORF">TARUN_6634</name>
</gene>
<organism evidence="2 3">
    <name type="scientific">Trichoderma arundinaceum</name>
    <dbReference type="NCBI Taxonomy" id="490622"/>
    <lineage>
        <taxon>Eukaryota</taxon>
        <taxon>Fungi</taxon>
        <taxon>Dikarya</taxon>
        <taxon>Ascomycota</taxon>
        <taxon>Pezizomycotina</taxon>
        <taxon>Sordariomycetes</taxon>
        <taxon>Hypocreomycetidae</taxon>
        <taxon>Hypocreales</taxon>
        <taxon>Hypocreaceae</taxon>
        <taxon>Trichoderma</taxon>
    </lineage>
</organism>
<proteinExistence type="predicted"/>
<dbReference type="EMBL" id="PXOA01000423">
    <property type="protein sequence ID" value="RFU75574.1"/>
    <property type="molecule type" value="Genomic_DNA"/>
</dbReference>
<accession>A0A395NI02</accession>
<keyword evidence="3" id="KW-1185">Reference proteome</keyword>
<evidence type="ECO:0000256" key="1">
    <source>
        <dbReference type="SAM" id="MobiDB-lite"/>
    </source>
</evidence>
<protein>
    <submittedName>
        <fullName evidence="2">2og-feii oxygenase superfamily</fullName>
    </submittedName>
</protein>
<feature type="compositionally biased region" description="Acidic residues" evidence="1">
    <location>
        <begin position="20"/>
        <end position="34"/>
    </location>
</feature>
<dbReference type="OrthoDB" id="27483at2759"/>